<dbReference type="PANTHER" id="PTHR43280">
    <property type="entry name" value="ARAC-FAMILY TRANSCRIPTIONAL REGULATOR"/>
    <property type="match status" value="1"/>
</dbReference>
<reference evidence="5 6" key="1">
    <citation type="submission" date="2020-07" db="EMBL/GenBank/DDBJ databases">
        <title>Vallitalea guaymasensis genome.</title>
        <authorList>
            <person name="Postec A."/>
        </authorList>
    </citation>
    <scope>NUCLEOTIDE SEQUENCE [LARGE SCALE GENOMIC DNA]</scope>
    <source>
        <strain evidence="5 6">Ra1766G1</strain>
    </source>
</reference>
<dbReference type="InterPro" id="IPR009057">
    <property type="entry name" value="Homeodomain-like_sf"/>
</dbReference>
<dbReference type="RefSeq" id="WP_113675520.1">
    <property type="nucleotide sequence ID" value="NZ_CP058561.1"/>
</dbReference>
<keyword evidence="3" id="KW-0804">Transcription</keyword>
<dbReference type="SUPFAM" id="SSF51215">
    <property type="entry name" value="Regulatory protein AraC"/>
    <property type="match status" value="1"/>
</dbReference>
<dbReference type="SMART" id="SM00342">
    <property type="entry name" value="HTH_ARAC"/>
    <property type="match status" value="1"/>
</dbReference>
<proteinExistence type="predicted"/>
<dbReference type="InterPro" id="IPR018062">
    <property type="entry name" value="HTH_AraC-typ_CS"/>
</dbReference>
<accession>A0A8J8ME91</accession>
<protein>
    <submittedName>
        <fullName evidence="5">Helix-turn-helix transcriptional regulator</fullName>
    </submittedName>
</protein>
<evidence type="ECO:0000256" key="3">
    <source>
        <dbReference type="ARBA" id="ARBA00023163"/>
    </source>
</evidence>
<dbReference type="GO" id="GO:0043565">
    <property type="term" value="F:sequence-specific DNA binding"/>
    <property type="evidence" value="ECO:0007669"/>
    <property type="project" value="InterPro"/>
</dbReference>
<keyword evidence="6" id="KW-1185">Reference proteome</keyword>
<feature type="domain" description="HTH araC/xylS-type" evidence="4">
    <location>
        <begin position="194"/>
        <end position="292"/>
    </location>
</feature>
<dbReference type="AlphaFoldDB" id="A0A8J8ME91"/>
<dbReference type="Proteomes" id="UP000677305">
    <property type="component" value="Chromosome"/>
</dbReference>
<dbReference type="PROSITE" id="PS01124">
    <property type="entry name" value="HTH_ARAC_FAMILY_2"/>
    <property type="match status" value="1"/>
</dbReference>
<dbReference type="EMBL" id="CP058561">
    <property type="protein sequence ID" value="QUH31213.1"/>
    <property type="molecule type" value="Genomic_DNA"/>
</dbReference>
<dbReference type="PROSITE" id="PS00041">
    <property type="entry name" value="HTH_ARAC_FAMILY_1"/>
    <property type="match status" value="1"/>
</dbReference>
<evidence type="ECO:0000256" key="1">
    <source>
        <dbReference type="ARBA" id="ARBA00023015"/>
    </source>
</evidence>
<keyword evidence="2" id="KW-0238">DNA-binding</keyword>
<dbReference type="InterPro" id="IPR037923">
    <property type="entry name" value="HTH-like"/>
</dbReference>
<name>A0A8J8ME91_9FIRM</name>
<dbReference type="Pfam" id="PF07883">
    <property type="entry name" value="Cupin_2"/>
    <property type="match status" value="1"/>
</dbReference>
<dbReference type="GO" id="GO:0003700">
    <property type="term" value="F:DNA-binding transcription factor activity"/>
    <property type="evidence" value="ECO:0007669"/>
    <property type="project" value="InterPro"/>
</dbReference>
<dbReference type="InterPro" id="IPR014710">
    <property type="entry name" value="RmlC-like_jellyroll"/>
</dbReference>
<dbReference type="SUPFAM" id="SSF46689">
    <property type="entry name" value="Homeodomain-like"/>
    <property type="match status" value="1"/>
</dbReference>
<organism evidence="5 6">
    <name type="scientific">Vallitalea guaymasensis</name>
    <dbReference type="NCBI Taxonomy" id="1185412"/>
    <lineage>
        <taxon>Bacteria</taxon>
        <taxon>Bacillati</taxon>
        <taxon>Bacillota</taxon>
        <taxon>Clostridia</taxon>
        <taxon>Lachnospirales</taxon>
        <taxon>Vallitaleaceae</taxon>
        <taxon>Vallitalea</taxon>
    </lineage>
</organism>
<dbReference type="InterPro" id="IPR013096">
    <property type="entry name" value="Cupin_2"/>
</dbReference>
<dbReference type="PANTHER" id="PTHR43280:SF28">
    <property type="entry name" value="HTH-TYPE TRANSCRIPTIONAL ACTIVATOR RHAS"/>
    <property type="match status" value="1"/>
</dbReference>
<dbReference type="Gene3D" id="2.60.120.10">
    <property type="entry name" value="Jelly Rolls"/>
    <property type="match status" value="1"/>
</dbReference>
<gene>
    <name evidence="5" type="ORF">HYG85_20715</name>
</gene>
<dbReference type="KEGG" id="vgu:HYG85_20715"/>
<evidence type="ECO:0000256" key="2">
    <source>
        <dbReference type="ARBA" id="ARBA00023125"/>
    </source>
</evidence>
<keyword evidence="1" id="KW-0805">Transcription regulation</keyword>
<dbReference type="Gene3D" id="1.10.10.60">
    <property type="entry name" value="Homeodomain-like"/>
    <property type="match status" value="2"/>
</dbReference>
<evidence type="ECO:0000259" key="4">
    <source>
        <dbReference type="PROSITE" id="PS01124"/>
    </source>
</evidence>
<sequence length="296" mass="35145">MKFDIAKASKKLSQLDLKFSKGSFDIEMFWFRVMTVEGQWNIARHTHSAYEFHFVADGMSIVKMDTYEFKIGKGEFYITKPGEYHEQINVDGNKYVEYCMNCHVSLNNENNIEDLIIYKFLNDNKCKAYNDYNGIINLFEKVLSCAYYEKIGYYNQIQLYILLIMISSVQVISRNKEYNYEVPVKHKKDDYRFTQITQYIFDNIGNKVSAKDIADYMYLSEKQINRIIKKKTDLSTKQYINKIKLKKAKDLLKNTDLLVKEISEQLGFSSEYYFSQFFKREEGYPPGIFRINIINF</sequence>
<dbReference type="OrthoDB" id="2329780at2"/>
<dbReference type="InterPro" id="IPR018060">
    <property type="entry name" value="HTH_AraC"/>
</dbReference>
<dbReference type="CDD" id="cd02208">
    <property type="entry name" value="cupin_RmlC-like"/>
    <property type="match status" value="1"/>
</dbReference>
<evidence type="ECO:0000313" key="6">
    <source>
        <dbReference type="Proteomes" id="UP000677305"/>
    </source>
</evidence>
<dbReference type="Pfam" id="PF12833">
    <property type="entry name" value="HTH_18"/>
    <property type="match status" value="1"/>
</dbReference>
<evidence type="ECO:0000313" key="5">
    <source>
        <dbReference type="EMBL" id="QUH31213.1"/>
    </source>
</evidence>